<dbReference type="InterPro" id="IPR017853">
    <property type="entry name" value="GH"/>
</dbReference>
<dbReference type="EMBL" id="MHCH01000048">
    <property type="protein sequence ID" value="OGY16299.1"/>
    <property type="molecule type" value="Genomic_DNA"/>
</dbReference>
<evidence type="ECO:0000256" key="2">
    <source>
        <dbReference type="ARBA" id="ARBA00023295"/>
    </source>
</evidence>
<keyword evidence="2" id="KW-0326">Glycosidase</keyword>
<dbReference type="InterPro" id="IPR013529">
    <property type="entry name" value="Glyco_hydro_42_N"/>
</dbReference>
<proteinExistence type="predicted"/>
<gene>
    <name evidence="4" type="ORF">A2784_02195</name>
</gene>
<dbReference type="GO" id="GO:0005975">
    <property type="term" value="P:carbohydrate metabolic process"/>
    <property type="evidence" value="ECO:0007669"/>
    <property type="project" value="InterPro"/>
</dbReference>
<accession>A0A1G1VLJ1</accession>
<keyword evidence="1" id="KW-0378">Hydrolase</keyword>
<dbReference type="GO" id="GO:0009341">
    <property type="term" value="C:beta-galactosidase complex"/>
    <property type="evidence" value="ECO:0007669"/>
    <property type="project" value="InterPro"/>
</dbReference>
<comment type="caution">
    <text evidence="4">The sequence shown here is derived from an EMBL/GenBank/DDBJ whole genome shotgun (WGS) entry which is preliminary data.</text>
</comment>
<feature type="domain" description="Glycoside hydrolase family 42 N-terminal" evidence="3">
    <location>
        <begin position="77"/>
        <end position="224"/>
    </location>
</feature>
<protein>
    <recommendedName>
        <fullName evidence="3">Glycoside hydrolase family 42 N-terminal domain-containing protein</fullName>
    </recommendedName>
</protein>
<sequence length="339" mass="37662">MNSQTINLIFLTLILIALPITLSTLSHRLSLRSRATDPLPPSTLPSGLYSLTDWSATPDPRIWSHPDVDGVVIRAYWRDLNPALNQYSWAYLDTIFDQAQKSSKKVRLAIAPGFYSPAWVLDQVPTAPFPVPQGPLKGQSQPLPIPWDSQYLNLWFKFIDALATRYGSSPALSYIAVTGPNSHNGEVNLPNSKTDSVAWIKLAHNSAAQLQTQLEQAYFQTLDHFHQSFGTQGKYFTVSLITNSFRLLTGFQIQALTNLYSCDNLAPTSILQQALTTAVNFKAHFVELYQSEFFDPAKASLLHQPTPSWAAPQHLGHFFPLLSSPLPLPSSRHPLSGPI</sequence>
<dbReference type="AlphaFoldDB" id="A0A1G1VLJ1"/>
<reference evidence="4 5" key="1">
    <citation type="journal article" date="2016" name="Nat. Commun.">
        <title>Thousands of microbial genomes shed light on interconnected biogeochemical processes in an aquifer system.</title>
        <authorList>
            <person name="Anantharaman K."/>
            <person name="Brown C.T."/>
            <person name="Hug L.A."/>
            <person name="Sharon I."/>
            <person name="Castelle C.J."/>
            <person name="Probst A.J."/>
            <person name="Thomas B.C."/>
            <person name="Singh A."/>
            <person name="Wilkins M.J."/>
            <person name="Karaoz U."/>
            <person name="Brodie E.L."/>
            <person name="Williams K.H."/>
            <person name="Hubbard S.S."/>
            <person name="Banfield J.F."/>
        </authorList>
    </citation>
    <scope>NUCLEOTIDE SEQUENCE [LARGE SCALE GENOMIC DNA]</scope>
</reference>
<evidence type="ECO:0000313" key="5">
    <source>
        <dbReference type="Proteomes" id="UP000177324"/>
    </source>
</evidence>
<evidence type="ECO:0000313" key="4">
    <source>
        <dbReference type="EMBL" id="OGY16299.1"/>
    </source>
</evidence>
<dbReference type="GO" id="GO:0004565">
    <property type="term" value="F:beta-galactosidase activity"/>
    <property type="evidence" value="ECO:0007669"/>
    <property type="project" value="InterPro"/>
</dbReference>
<organism evidence="4 5">
    <name type="scientific">Candidatus Chisholmbacteria bacterium RIFCSPHIGHO2_01_FULL_48_12</name>
    <dbReference type="NCBI Taxonomy" id="1797589"/>
    <lineage>
        <taxon>Bacteria</taxon>
        <taxon>Candidatus Chisholmiibacteriota</taxon>
    </lineage>
</organism>
<dbReference type="SUPFAM" id="SSF51445">
    <property type="entry name" value="(Trans)glycosidases"/>
    <property type="match status" value="1"/>
</dbReference>
<dbReference type="Pfam" id="PF02449">
    <property type="entry name" value="Glyco_hydro_42"/>
    <property type="match status" value="1"/>
</dbReference>
<dbReference type="Proteomes" id="UP000177324">
    <property type="component" value="Unassembled WGS sequence"/>
</dbReference>
<evidence type="ECO:0000259" key="3">
    <source>
        <dbReference type="Pfam" id="PF02449"/>
    </source>
</evidence>
<dbReference type="Gene3D" id="3.20.20.80">
    <property type="entry name" value="Glycosidases"/>
    <property type="match status" value="1"/>
</dbReference>
<dbReference type="STRING" id="1797589.A2784_02195"/>
<evidence type="ECO:0000256" key="1">
    <source>
        <dbReference type="ARBA" id="ARBA00022801"/>
    </source>
</evidence>
<name>A0A1G1VLJ1_9BACT</name>